<dbReference type="EMBL" id="RJJD01000003">
    <property type="protein sequence ID" value="RNI29148.1"/>
    <property type="molecule type" value="Genomic_DNA"/>
</dbReference>
<dbReference type="Gene3D" id="2.60.120.1620">
    <property type="match status" value="1"/>
</dbReference>
<dbReference type="Gene3D" id="3.20.20.520">
    <property type="entry name" value="Glycosyl hydrolase family 115"/>
    <property type="match status" value="1"/>
</dbReference>
<reference evidence="3 4" key="1">
    <citation type="submission" date="2018-11" db="EMBL/GenBank/DDBJ databases">
        <title>Rufibacter latericius sp. nov., isolated from water in Baiyang Lake.</title>
        <authorList>
            <person name="Yang Y."/>
        </authorList>
    </citation>
    <scope>NUCLEOTIDE SEQUENCE [LARGE SCALE GENOMIC DNA]</scope>
    <source>
        <strain evidence="3 4">R-22-1c-1</strain>
    </source>
</reference>
<evidence type="ECO:0000313" key="4">
    <source>
        <dbReference type="Proteomes" id="UP000272117"/>
    </source>
</evidence>
<dbReference type="Gene3D" id="1.20.58.2150">
    <property type="match status" value="1"/>
</dbReference>
<protein>
    <submittedName>
        <fullName evidence="3">Glycosyl hydrolase</fullName>
    </submittedName>
</protein>
<evidence type="ECO:0000313" key="3">
    <source>
        <dbReference type="EMBL" id="RNI29148.1"/>
    </source>
</evidence>
<gene>
    <name evidence="3" type="ORF">EFB08_06890</name>
</gene>
<dbReference type="PANTHER" id="PTHR37842">
    <property type="match status" value="1"/>
</dbReference>
<dbReference type="AlphaFoldDB" id="A0A3M9MWK1"/>
<proteinExistence type="predicted"/>
<dbReference type="OrthoDB" id="8727830at2"/>
<dbReference type="Gene3D" id="3.30.379.10">
    <property type="entry name" value="Chitobiase/beta-hexosaminidase domain 2-like"/>
    <property type="match status" value="1"/>
</dbReference>
<dbReference type="RefSeq" id="WP_123126207.1">
    <property type="nucleotide sequence ID" value="NZ_RJJD01000003.1"/>
</dbReference>
<dbReference type="InterPro" id="IPR041437">
    <property type="entry name" value="GH115_C"/>
</dbReference>
<dbReference type="Pfam" id="PF17829">
    <property type="entry name" value="GH115_C"/>
    <property type="match status" value="1"/>
</dbReference>
<keyword evidence="1 3" id="KW-0378">Hydrolase</keyword>
<dbReference type="SUPFAM" id="SSF55545">
    <property type="entry name" value="beta-N-acetylhexosaminidase-like domain"/>
    <property type="match status" value="1"/>
</dbReference>
<name>A0A3M9MWK1_9BACT</name>
<comment type="caution">
    <text evidence="3">The sequence shown here is derived from an EMBL/GenBank/DDBJ whole genome shotgun (WGS) entry which is preliminary data.</text>
</comment>
<accession>A0A3M9MWK1</accession>
<dbReference type="InterPro" id="IPR029018">
    <property type="entry name" value="Hex-like_dom2"/>
</dbReference>
<dbReference type="Pfam" id="PF15979">
    <property type="entry name" value="Glyco_hydro_115"/>
    <property type="match status" value="1"/>
</dbReference>
<dbReference type="GO" id="GO:0016787">
    <property type="term" value="F:hydrolase activity"/>
    <property type="evidence" value="ECO:0007669"/>
    <property type="project" value="UniProtKB-KW"/>
</dbReference>
<dbReference type="Proteomes" id="UP000272117">
    <property type="component" value="Unassembled WGS sequence"/>
</dbReference>
<evidence type="ECO:0000259" key="2">
    <source>
        <dbReference type="Pfam" id="PF17829"/>
    </source>
</evidence>
<dbReference type="InterPro" id="IPR042301">
    <property type="entry name" value="GH115_sf"/>
</dbReference>
<dbReference type="InterPro" id="IPR031924">
    <property type="entry name" value="GH115"/>
</dbReference>
<feature type="domain" description="Gylcosyl hydrolase 115 C-terminal" evidence="2">
    <location>
        <begin position="799"/>
        <end position="967"/>
    </location>
</feature>
<organism evidence="3 4">
    <name type="scientific">Rufibacter latericius</name>
    <dbReference type="NCBI Taxonomy" id="2487040"/>
    <lineage>
        <taxon>Bacteria</taxon>
        <taxon>Pseudomonadati</taxon>
        <taxon>Bacteroidota</taxon>
        <taxon>Cytophagia</taxon>
        <taxon>Cytophagales</taxon>
        <taxon>Hymenobacteraceae</taxon>
        <taxon>Rufibacter</taxon>
    </lineage>
</organism>
<dbReference type="PANTHER" id="PTHR37842:SF2">
    <property type="entry name" value="GYLCOSYL HYDROLASE 115 C-TERMINAL DOMAIN-CONTAINING PROTEIN"/>
    <property type="match status" value="1"/>
</dbReference>
<dbReference type="GO" id="GO:0005975">
    <property type="term" value="P:carbohydrate metabolic process"/>
    <property type="evidence" value="ECO:0007669"/>
    <property type="project" value="UniProtKB-ARBA"/>
</dbReference>
<keyword evidence="4" id="KW-1185">Reference proteome</keyword>
<evidence type="ECO:0000256" key="1">
    <source>
        <dbReference type="ARBA" id="ARBA00022801"/>
    </source>
</evidence>
<sequence>MNSPSFLKNKPKTALSRKLRWKTLVLCLLFLVWAPAAFALDDVSYVSSQKKNNAFPLAEAGKTASFFIHESDFPGVIRALKDLQADVQRVTKAEPALIIGKKTPKAKTLVLVGTLGKSPLIDQLVKSKKLDVKDLTGKWETFVVQTVQKPMKGVDEALVIVGSDKRGTIYGIYDVSQQIGVSPWYWWADVPVKQQQNLYVLEGRHTKGTPAVKYRGIFINDEAPALSNWAKEQFGGFNHKFYEKVFELILRMKGNYLWPAMWGSAFSDDDKINPQTADLYGVVMGTSHHEPLARAHDEWRRNRGGPWNYNTNPEKLREFWTGGIKRMNGFENIVTVGMRGDGDEPMSEESNIGLLEKIVTDQRKIISEVTGKDASQTPQLWALYKEVQDYYDKGMRVPDDVTLLLADDNWGNIRKLPKPGEKQHSGGYGIYYHFDYVGGPRNYKWLNTNPIPRIWEQMHLAYQHKADRIWIVNVGDIKPMEFPTEFFLDYAWNPEKWPAERLEEYTRLWAERQFGPEHAPAIAQMLSKYAKYNSRRKPELLAPDTYSLTHYQEAERVVADYNRLAMEAERINGLLPFEYRDAYYQLILFPIKACANLNELHVTTGLNRLYAAQGRNTTNDLAAKVKRLFEKDAELTQYYHKNIAGGKWNHMMSQTHISYTYWQQPEKDVMPEVKQLSVPTSADMGVTVEGSTTWWPQEKETAVLPAFSPYQKQGHYLEIFNRGLQPFDYTIKSSVPWLKVSQDKGSIAKEQRLWVSVDWANVPAGAQRASLTIIGPKGKSVTVQATVEPALTATNVTEGFVESNGYVSMEAEHFTRAVNGNNIQWQLIPDLGRTASAMTTEPVIAPSQTPGGNTPHLQYKVYLQKGGEVNVQVMLAPTLNFHNTQGLRYAISFDDEQPQIINIHENKSERDWNRNVANNINLTISKHQLTKPGEHVLKFWLVDSGVVLQKIVVDAGGLKPSYLGPPESAKLSVKQAE</sequence>